<reference evidence="3" key="1">
    <citation type="journal article" date="2019" name="Int. J. Syst. Evol. Microbiol.">
        <title>The Global Catalogue of Microorganisms (GCM) 10K type strain sequencing project: providing services to taxonomists for standard genome sequencing and annotation.</title>
        <authorList>
            <consortium name="The Broad Institute Genomics Platform"/>
            <consortium name="The Broad Institute Genome Sequencing Center for Infectious Disease"/>
            <person name="Wu L."/>
            <person name="Ma J."/>
        </authorList>
    </citation>
    <scope>NUCLEOTIDE SEQUENCE [LARGE SCALE GENOMIC DNA]</scope>
    <source>
        <strain evidence="3">TISTR 2466</strain>
    </source>
</reference>
<dbReference type="Proteomes" id="UP001597399">
    <property type="component" value="Unassembled WGS sequence"/>
</dbReference>
<evidence type="ECO:0000313" key="3">
    <source>
        <dbReference type="Proteomes" id="UP001597399"/>
    </source>
</evidence>
<feature type="domain" description="PBSX phage terminase small subunit-like N-terminal" evidence="1">
    <location>
        <begin position="3"/>
        <end position="42"/>
    </location>
</feature>
<name>A0ABW5RZX4_9BACL</name>
<comment type="caution">
    <text evidence="2">The sequence shown here is derived from an EMBL/GenBank/DDBJ whole genome shotgun (WGS) entry which is preliminary data.</text>
</comment>
<evidence type="ECO:0000313" key="2">
    <source>
        <dbReference type="EMBL" id="MFD2692862.1"/>
    </source>
</evidence>
<dbReference type="InterPro" id="IPR018925">
    <property type="entry name" value="XtmA-like_N"/>
</dbReference>
<organism evidence="2 3">
    <name type="scientific">Sporolactobacillus shoreicorticis</name>
    <dbReference type="NCBI Taxonomy" id="1923877"/>
    <lineage>
        <taxon>Bacteria</taxon>
        <taxon>Bacillati</taxon>
        <taxon>Bacillota</taxon>
        <taxon>Bacilli</taxon>
        <taxon>Bacillales</taxon>
        <taxon>Sporolactobacillaceae</taxon>
        <taxon>Sporolactobacillus</taxon>
    </lineage>
</organism>
<protein>
    <submittedName>
        <fullName evidence="2">Phage terminase small subunit-related protein</fullName>
    </submittedName>
</protein>
<dbReference type="EMBL" id="JBHUMQ010000011">
    <property type="protein sequence ID" value="MFD2692862.1"/>
    <property type="molecule type" value="Genomic_DNA"/>
</dbReference>
<keyword evidence="3" id="KW-1185">Reference proteome</keyword>
<dbReference type="RefSeq" id="WP_373689465.1">
    <property type="nucleotide sequence ID" value="NZ_JAMXWM010000036.1"/>
</dbReference>
<gene>
    <name evidence="2" type="ORF">ACFSUE_04345</name>
</gene>
<evidence type="ECO:0000259" key="1">
    <source>
        <dbReference type="Pfam" id="PF10668"/>
    </source>
</evidence>
<accession>A0ABW5RZX4</accession>
<sequence length="150" mass="17078">MKSNGELKLVDLAGQMSVTPNTIRKWKAQDKWDNELKGSALKVCVSSRQSKCSRSRRPLGNHNATKFGFFSKYLPAESVEIMQAINTADPADLLWDQIMIQYTAIIRAQKIMLCKITKIQLKCKISIFIGSLKKKQKLRQQNPVQIRKAI</sequence>
<dbReference type="Pfam" id="PF10668">
    <property type="entry name" value="Phage_terminase"/>
    <property type="match status" value="1"/>
</dbReference>
<proteinExistence type="predicted"/>